<reference evidence="1" key="2">
    <citation type="submission" date="2023-03" db="EMBL/GenBank/DDBJ databases">
        <authorList>
            <person name="Inwood S.N."/>
            <person name="Skelly J.G."/>
            <person name="Guhlin J."/>
            <person name="Harrop T.W.R."/>
            <person name="Goldson S.G."/>
            <person name="Dearden P.K."/>
        </authorList>
    </citation>
    <scope>NUCLEOTIDE SEQUENCE</scope>
    <source>
        <strain evidence="1">Irish</strain>
        <tissue evidence="1">Whole body</tissue>
    </source>
</reference>
<reference evidence="1" key="1">
    <citation type="journal article" date="2023" name="bioRxiv">
        <title>Scaffold-level genome assemblies of two parasitoid biocontrol wasps reveal the parthenogenesis mechanism and an associated novel virus.</title>
        <authorList>
            <person name="Inwood S."/>
            <person name="Skelly J."/>
            <person name="Guhlin J."/>
            <person name="Harrop T."/>
            <person name="Goldson S."/>
            <person name="Dearden P."/>
        </authorList>
    </citation>
    <scope>NUCLEOTIDE SEQUENCE</scope>
    <source>
        <strain evidence="1">Irish</strain>
        <tissue evidence="1">Whole body</tissue>
    </source>
</reference>
<sequence>MHLSNIIMERANNCLLRGAKLCAGILEEVAKATLWSKLSSRRHSGFCCGAGHSGISCRRMIKIYYFVERITPADFIDSLMWIAREWCTRFVYTPSNGPVEEVRGRRGLRQTSWEAQLPIDHADPTDRTIFV</sequence>
<keyword evidence="2" id="KW-1185">Reference proteome</keyword>
<dbReference type="AlphaFoldDB" id="A0AA39FHF6"/>
<evidence type="ECO:0000313" key="2">
    <source>
        <dbReference type="Proteomes" id="UP001168990"/>
    </source>
</evidence>
<dbReference type="Proteomes" id="UP001168990">
    <property type="component" value="Unassembled WGS sequence"/>
</dbReference>
<name>A0AA39FHF6_9HYME</name>
<gene>
    <name evidence="1" type="ORF">PV328_011735</name>
</gene>
<protein>
    <submittedName>
        <fullName evidence="1">Uncharacterized protein</fullName>
    </submittedName>
</protein>
<organism evidence="1 2">
    <name type="scientific">Microctonus aethiopoides</name>
    <dbReference type="NCBI Taxonomy" id="144406"/>
    <lineage>
        <taxon>Eukaryota</taxon>
        <taxon>Metazoa</taxon>
        <taxon>Ecdysozoa</taxon>
        <taxon>Arthropoda</taxon>
        <taxon>Hexapoda</taxon>
        <taxon>Insecta</taxon>
        <taxon>Pterygota</taxon>
        <taxon>Neoptera</taxon>
        <taxon>Endopterygota</taxon>
        <taxon>Hymenoptera</taxon>
        <taxon>Apocrita</taxon>
        <taxon>Ichneumonoidea</taxon>
        <taxon>Braconidae</taxon>
        <taxon>Euphorinae</taxon>
        <taxon>Microctonus</taxon>
    </lineage>
</organism>
<evidence type="ECO:0000313" key="1">
    <source>
        <dbReference type="EMBL" id="KAK0169657.1"/>
    </source>
</evidence>
<feature type="non-terminal residue" evidence="1">
    <location>
        <position position="131"/>
    </location>
</feature>
<comment type="caution">
    <text evidence="1">The sequence shown here is derived from an EMBL/GenBank/DDBJ whole genome shotgun (WGS) entry which is preliminary data.</text>
</comment>
<proteinExistence type="predicted"/>
<dbReference type="EMBL" id="JAQQBS010000014">
    <property type="protein sequence ID" value="KAK0169657.1"/>
    <property type="molecule type" value="Genomic_DNA"/>
</dbReference>
<accession>A0AA39FHF6</accession>